<reference evidence="3" key="1">
    <citation type="submission" date="2017-09" db="EMBL/GenBank/DDBJ databases">
        <title>Depth-based differentiation of microbial function through sediment-hosted aquifers and enrichment of novel symbionts in the deep terrestrial subsurface.</title>
        <authorList>
            <person name="Probst A.J."/>
            <person name="Ladd B."/>
            <person name="Jarett J.K."/>
            <person name="Geller-Mcgrath D.E."/>
            <person name="Sieber C.M.K."/>
            <person name="Emerson J.B."/>
            <person name="Anantharaman K."/>
            <person name="Thomas B.C."/>
            <person name="Malmstrom R."/>
            <person name="Stieglmeier M."/>
            <person name="Klingl A."/>
            <person name="Woyke T."/>
            <person name="Ryan C.M."/>
            <person name="Banfield J.F."/>
        </authorList>
    </citation>
    <scope>NUCLEOTIDE SEQUENCE [LARGE SCALE GENOMIC DNA]</scope>
</reference>
<proteinExistence type="predicted"/>
<dbReference type="SUPFAM" id="SSF53335">
    <property type="entry name" value="S-adenosyl-L-methionine-dependent methyltransferases"/>
    <property type="match status" value="1"/>
</dbReference>
<dbReference type="Pfam" id="PF13847">
    <property type="entry name" value="Methyltransf_31"/>
    <property type="match status" value="1"/>
</dbReference>
<dbReference type="Gene3D" id="3.40.50.150">
    <property type="entry name" value="Vaccinia Virus protein VP39"/>
    <property type="match status" value="1"/>
</dbReference>
<organism evidence="2 3">
    <name type="scientific">Candidatus Terrybacteria bacterium CG10_big_fil_rev_8_21_14_0_10_41_10</name>
    <dbReference type="NCBI Taxonomy" id="1975026"/>
    <lineage>
        <taxon>Bacteria</taxon>
        <taxon>Candidatus Terryibacteriota</taxon>
    </lineage>
</organism>
<name>A0A2M8LA75_9BACT</name>
<gene>
    <name evidence="2" type="ORF">COV02_02055</name>
</gene>
<feature type="domain" description="Methyltransferase" evidence="1">
    <location>
        <begin position="108"/>
        <end position="222"/>
    </location>
</feature>
<dbReference type="Proteomes" id="UP000230959">
    <property type="component" value="Unassembled WGS sequence"/>
</dbReference>
<comment type="caution">
    <text evidence="2">The sequence shown here is derived from an EMBL/GenBank/DDBJ whole genome shotgun (WGS) entry which is preliminary data.</text>
</comment>
<sequence length="308" mass="35876">ESMRPIAPVFLYGVENLSWKKIFKFQKKIMVFFGKPLYINRHLSEKEMIKVFYDSLGDARARMIEIVKKKEQKFWSNYSKFYHYMEKSDSHKEIVDDFKNSIGEVKGKWIDLGSGSGAIANILNEKGVRSNAEIIATDFEHNFIEELKNRFKEKNNIQIEFLDLGDKINFKKNNFDGVTANLVLPYIVCHDGNLNLAAFKNVLKNIFEILKPGGSFVWSSPKKGVRFWKVFVASRKNIFDFKDIKNIYYGPVILKQALKIEKRGREGIYHFLVEEEIDKILTEIGFINITHKISMAKQVNIIKCKKPI</sequence>
<dbReference type="PANTHER" id="PTHR43861">
    <property type="entry name" value="TRANS-ACONITATE 2-METHYLTRANSFERASE-RELATED"/>
    <property type="match status" value="1"/>
</dbReference>
<evidence type="ECO:0000259" key="1">
    <source>
        <dbReference type="Pfam" id="PF13847"/>
    </source>
</evidence>
<protein>
    <recommendedName>
        <fullName evidence="1">Methyltransferase domain-containing protein</fullName>
    </recommendedName>
</protein>
<dbReference type="InterPro" id="IPR029063">
    <property type="entry name" value="SAM-dependent_MTases_sf"/>
</dbReference>
<accession>A0A2M8LA75</accession>
<dbReference type="AlphaFoldDB" id="A0A2M8LA75"/>
<evidence type="ECO:0000313" key="2">
    <source>
        <dbReference type="EMBL" id="PJE73537.1"/>
    </source>
</evidence>
<dbReference type="CDD" id="cd02440">
    <property type="entry name" value="AdoMet_MTases"/>
    <property type="match status" value="1"/>
</dbReference>
<dbReference type="PANTHER" id="PTHR43861:SF1">
    <property type="entry name" value="TRANS-ACONITATE 2-METHYLTRANSFERASE"/>
    <property type="match status" value="1"/>
</dbReference>
<feature type="non-terminal residue" evidence="2">
    <location>
        <position position="1"/>
    </location>
</feature>
<dbReference type="EMBL" id="PFER01000032">
    <property type="protein sequence ID" value="PJE73537.1"/>
    <property type="molecule type" value="Genomic_DNA"/>
</dbReference>
<evidence type="ECO:0000313" key="3">
    <source>
        <dbReference type="Proteomes" id="UP000230959"/>
    </source>
</evidence>
<dbReference type="InterPro" id="IPR025714">
    <property type="entry name" value="Methyltranfer_dom"/>
</dbReference>